<keyword evidence="4 8" id="KW-0450">Lipoyl</keyword>
<dbReference type="InterPro" id="IPR006257">
    <property type="entry name" value="LAT1"/>
</dbReference>
<dbReference type="GO" id="GO:0045254">
    <property type="term" value="C:pyruvate dehydrogenase complex"/>
    <property type="evidence" value="ECO:0007669"/>
    <property type="project" value="UniProtKB-UniRule"/>
</dbReference>
<protein>
    <recommendedName>
        <fullName evidence="8">Acetyltransferase component of pyruvate dehydrogenase complex</fullName>
        <ecNumber evidence="8">2.3.1.12</ecNumber>
    </recommendedName>
</protein>
<keyword evidence="5 8" id="KW-0012">Acyltransferase</keyword>
<dbReference type="KEGG" id="orh:Ornrh_1931"/>
<gene>
    <name evidence="12" type="ordered locus">Ornrh_1931</name>
</gene>
<dbReference type="GeneID" id="71569980"/>
<feature type="compositionally biased region" description="Low complexity" evidence="9">
    <location>
        <begin position="93"/>
        <end position="115"/>
    </location>
</feature>
<dbReference type="InterPro" id="IPR011053">
    <property type="entry name" value="Single_hybrid_motif"/>
</dbReference>
<comment type="cofactor">
    <cofactor evidence="8">
        <name>(R)-lipoate</name>
        <dbReference type="ChEBI" id="CHEBI:83088"/>
    </cofactor>
    <text evidence="8">Binds 2 lipoyl cofactors covalently.</text>
</comment>
<dbReference type="PANTHER" id="PTHR23151:SF90">
    <property type="entry name" value="DIHYDROLIPOYLLYSINE-RESIDUE ACETYLTRANSFERASE COMPONENT OF PYRUVATE DEHYDROGENASE COMPLEX, MITOCHONDRIAL-RELATED"/>
    <property type="match status" value="1"/>
</dbReference>
<dbReference type="SUPFAM" id="SSF51230">
    <property type="entry name" value="Single hybrid motif"/>
    <property type="match status" value="2"/>
</dbReference>
<feature type="domain" description="Lipoyl-binding" evidence="10">
    <location>
        <begin position="2"/>
        <end position="77"/>
    </location>
</feature>
<feature type="region of interest" description="Disordered" evidence="9">
    <location>
        <begin position="217"/>
        <end position="251"/>
    </location>
</feature>
<keyword evidence="13" id="KW-1185">Reference proteome</keyword>
<evidence type="ECO:0000256" key="4">
    <source>
        <dbReference type="ARBA" id="ARBA00022823"/>
    </source>
</evidence>
<evidence type="ECO:0000256" key="1">
    <source>
        <dbReference type="ARBA" id="ARBA00007317"/>
    </source>
</evidence>
<dbReference type="eggNOG" id="COG0508">
    <property type="taxonomic scope" value="Bacteria"/>
</dbReference>
<dbReference type="Pfam" id="PF00198">
    <property type="entry name" value="2-oxoacid_dh"/>
    <property type="match status" value="1"/>
</dbReference>
<dbReference type="PATRIC" id="fig|867902.3.peg.1875"/>
<evidence type="ECO:0000256" key="7">
    <source>
        <dbReference type="ARBA" id="ARBA00048370"/>
    </source>
</evidence>
<reference evidence="12 13" key="1">
    <citation type="submission" date="2012-06" db="EMBL/GenBank/DDBJ databases">
        <title>The complete genome of Ornithobacterium rhinotracheale DSM 15997.</title>
        <authorList>
            <consortium name="US DOE Joint Genome Institute (JGI-PGF)"/>
            <person name="Lucas S."/>
            <person name="Copeland A."/>
            <person name="Lapidus A."/>
            <person name="Goodwin L."/>
            <person name="Pitluck S."/>
            <person name="Peters L."/>
            <person name="Mikhailova N."/>
            <person name="Teshima H."/>
            <person name="Kyrpides N."/>
            <person name="Mavromatis K."/>
            <person name="Pagani I."/>
            <person name="Ivanova N."/>
            <person name="Ovchinnikova G."/>
            <person name="Zeytun A."/>
            <person name="Detter J.C."/>
            <person name="Han C."/>
            <person name="Land M."/>
            <person name="Hauser L."/>
            <person name="Markowitz V."/>
            <person name="Cheng J.-F."/>
            <person name="Hugenholtz P."/>
            <person name="Woyke T."/>
            <person name="Wu D."/>
            <person name="Lang E."/>
            <person name="Kopitz M."/>
            <person name="Brambilla E."/>
            <person name="Klenk H.-P."/>
            <person name="Eisen J.A."/>
        </authorList>
    </citation>
    <scope>NUCLEOTIDE SEQUENCE [LARGE SCALE GENOMIC DNA]</scope>
    <source>
        <strain evidence="13">ATCC 51463 / DSM 15997 / CCUG 23171 / LMG 9086</strain>
    </source>
</reference>
<evidence type="ECO:0000256" key="6">
    <source>
        <dbReference type="ARBA" id="ARBA00025211"/>
    </source>
</evidence>
<feature type="compositionally biased region" description="Low complexity" evidence="9">
    <location>
        <begin position="239"/>
        <end position="249"/>
    </location>
</feature>
<evidence type="ECO:0000256" key="2">
    <source>
        <dbReference type="ARBA" id="ARBA00011484"/>
    </source>
</evidence>
<dbReference type="Gene3D" id="4.10.320.10">
    <property type="entry name" value="E3-binding domain"/>
    <property type="match status" value="1"/>
</dbReference>
<evidence type="ECO:0000256" key="9">
    <source>
        <dbReference type="SAM" id="MobiDB-lite"/>
    </source>
</evidence>
<feature type="domain" description="Lipoyl-binding" evidence="10">
    <location>
        <begin position="122"/>
        <end position="197"/>
    </location>
</feature>
<evidence type="ECO:0000313" key="13">
    <source>
        <dbReference type="Proteomes" id="UP000006051"/>
    </source>
</evidence>
<accession>I4A292</accession>
<dbReference type="FunFam" id="3.30.559.10:FF:000007">
    <property type="entry name" value="Dihydrolipoamide acetyltransferase component of pyruvate dehydrogenase complex"/>
    <property type="match status" value="1"/>
</dbReference>
<dbReference type="AlphaFoldDB" id="I4A292"/>
<dbReference type="InterPro" id="IPR045257">
    <property type="entry name" value="E2/Pdx1"/>
</dbReference>
<dbReference type="InterPro" id="IPR000089">
    <property type="entry name" value="Biotin_lipoyl"/>
</dbReference>
<dbReference type="Gene3D" id="2.40.50.100">
    <property type="match status" value="2"/>
</dbReference>
<dbReference type="GO" id="GO:0006086">
    <property type="term" value="P:pyruvate decarboxylation to acetyl-CoA"/>
    <property type="evidence" value="ECO:0007669"/>
    <property type="project" value="InterPro"/>
</dbReference>
<feature type="domain" description="Peripheral subunit-binding (PSBD)" evidence="11">
    <location>
        <begin position="256"/>
        <end position="293"/>
    </location>
</feature>
<dbReference type="InterPro" id="IPR001078">
    <property type="entry name" value="2-oxoacid_DH_actylTfrase"/>
</dbReference>
<dbReference type="SUPFAM" id="SSF47005">
    <property type="entry name" value="Peripheral subunit-binding domain of 2-oxo acid dehydrogenase complex"/>
    <property type="match status" value="1"/>
</dbReference>
<evidence type="ECO:0000256" key="5">
    <source>
        <dbReference type="ARBA" id="ARBA00023315"/>
    </source>
</evidence>
<dbReference type="Pfam" id="PF00364">
    <property type="entry name" value="Biotin_lipoyl"/>
    <property type="match status" value="2"/>
</dbReference>
<name>I4A292_ORNRL</name>
<dbReference type="Pfam" id="PF02817">
    <property type="entry name" value="E3_binding"/>
    <property type="match status" value="1"/>
</dbReference>
<dbReference type="PROSITE" id="PS51826">
    <property type="entry name" value="PSBD"/>
    <property type="match status" value="1"/>
</dbReference>
<dbReference type="PANTHER" id="PTHR23151">
    <property type="entry name" value="DIHYDROLIPOAMIDE ACETYL/SUCCINYL-TRANSFERASE-RELATED"/>
    <property type="match status" value="1"/>
</dbReference>
<dbReference type="PROSITE" id="PS50968">
    <property type="entry name" value="BIOTINYL_LIPOYL"/>
    <property type="match status" value="2"/>
</dbReference>
<keyword evidence="12" id="KW-0670">Pyruvate</keyword>
<sequence length="537" mass="56692">MAEIIKMPRLSDTMEEGKVESWNKKVGDKVSYGDILAEIETDKAVQEFETDVEGTLLYIGVEAGQAAPVDSILAIIGAEGEDISGLVSGGGASQSAPAQEAAAPAEEPQAEAAPAAEVPENVTIVSMPRLSDTMEEGKVESWNKKVGDKVSYGDILAEIETDKAVQEFETDVEGTLLYIGVEAGQSAPVDSILAIIGPEGTDVSAIVAGGGAKPAAKAEAPKAEAPKQAAPAQEKKETPAPAAPKAQATNNSGRVFISPLAKKLADEKGYDINQIQGTGDNGRIIKKDVENFTPQAAAAKPAVAGPVALEVGEDTVIPNSQMRKVIAKRLSESKFTAPHYYLTIEVDMDNVMAARKQINQIPNTKVSFNDIVLKATAMAVKKHPVVNSTWKDNEIVQYAAVNIGVAVAVPDGLVVPVVKNTDLKSLSQISAEVKDLATRSRDRKIKADEMEGSTFTVSNLGAYGVESFTSIINQPNSCILSVGAIVEKPVVKNGQIVVGHTMKLCLACDHRTVDGATGSTFLQTLKQYLETPMSMLV</sequence>
<dbReference type="CDD" id="cd06849">
    <property type="entry name" value="lipoyl_domain"/>
    <property type="match status" value="2"/>
</dbReference>
<dbReference type="HOGENOM" id="CLU_016733_10_2_10"/>
<dbReference type="GeneID" id="97258531"/>
<evidence type="ECO:0000256" key="8">
    <source>
        <dbReference type="RuleBase" id="RU361137"/>
    </source>
</evidence>
<dbReference type="GO" id="GO:0004742">
    <property type="term" value="F:dihydrolipoyllysine-residue acetyltransferase activity"/>
    <property type="evidence" value="ECO:0007669"/>
    <property type="project" value="UniProtKB-UniRule"/>
</dbReference>
<dbReference type="STRING" id="867902.Ornrh_1931"/>
<dbReference type="EC" id="2.3.1.12" evidence="8"/>
<comment type="similarity">
    <text evidence="1 8">Belongs to the 2-oxoacid dehydrogenase family.</text>
</comment>
<evidence type="ECO:0000259" key="10">
    <source>
        <dbReference type="PROSITE" id="PS50968"/>
    </source>
</evidence>
<evidence type="ECO:0000256" key="3">
    <source>
        <dbReference type="ARBA" id="ARBA00022679"/>
    </source>
</evidence>
<dbReference type="SUPFAM" id="SSF52777">
    <property type="entry name" value="CoA-dependent acyltransferases"/>
    <property type="match status" value="1"/>
</dbReference>
<dbReference type="InterPro" id="IPR004167">
    <property type="entry name" value="PSBD"/>
</dbReference>
<dbReference type="NCBIfam" id="TIGR01349">
    <property type="entry name" value="PDHac_trf_mito"/>
    <property type="match status" value="1"/>
</dbReference>
<keyword evidence="3 8" id="KW-0808">Transferase</keyword>
<proteinExistence type="inferred from homology"/>
<dbReference type="Proteomes" id="UP000006051">
    <property type="component" value="Chromosome"/>
</dbReference>
<dbReference type="RefSeq" id="WP_014791598.1">
    <property type="nucleotide sequence ID" value="NC_018016.1"/>
</dbReference>
<evidence type="ECO:0000313" key="12">
    <source>
        <dbReference type="EMBL" id="AFL98076.1"/>
    </source>
</evidence>
<dbReference type="PROSITE" id="PS00189">
    <property type="entry name" value="LIPOYL"/>
    <property type="match status" value="2"/>
</dbReference>
<comment type="subunit">
    <text evidence="2">Forms a 24-polypeptide structural core with octahedral symmetry.</text>
</comment>
<dbReference type="EMBL" id="CP003283">
    <property type="protein sequence ID" value="AFL98076.1"/>
    <property type="molecule type" value="Genomic_DNA"/>
</dbReference>
<comment type="function">
    <text evidence="6">The pyruvate dehydrogenase complex catalyzes the overall conversion of pyruvate to acetyl-CoA and CO(2). It contains multiple copies of three enzymatic components: pyruvate dehydrogenase (E1), dihydrolipoamide acetyltransferase (E2) and lipoamide dehydrogenase (E3).</text>
</comment>
<organism evidence="12 13">
    <name type="scientific">Ornithobacterium rhinotracheale (strain ATCC 51463 / DSM 15997 / CCUG 23171 / CIP 104009 / LMG 9086)</name>
    <dbReference type="NCBI Taxonomy" id="867902"/>
    <lineage>
        <taxon>Bacteria</taxon>
        <taxon>Pseudomonadati</taxon>
        <taxon>Bacteroidota</taxon>
        <taxon>Flavobacteriia</taxon>
        <taxon>Flavobacteriales</taxon>
        <taxon>Weeksellaceae</taxon>
        <taxon>Ornithobacterium</taxon>
    </lineage>
</organism>
<evidence type="ECO:0000259" key="11">
    <source>
        <dbReference type="PROSITE" id="PS51826"/>
    </source>
</evidence>
<feature type="region of interest" description="Disordered" evidence="9">
    <location>
        <begin position="87"/>
        <end position="115"/>
    </location>
</feature>
<dbReference type="InterPro" id="IPR023213">
    <property type="entry name" value="CAT-like_dom_sf"/>
</dbReference>
<dbReference type="InterPro" id="IPR003016">
    <property type="entry name" value="2-oxoA_DH_lipoyl-BS"/>
</dbReference>
<dbReference type="Gene3D" id="3.30.559.10">
    <property type="entry name" value="Chloramphenicol acetyltransferase-like domain"/>
    <property type="match status" value="1"/>
</dbReference>
<dbReference type="InterPro" id="IPR036625">
    <property type="entry name" value="E3-bd_dom_sf"/>
</dbReference>
<comment type="catalytic activity">
    <reaction evidence="7 8">
        <text>N(6)-[(R)-dihydrolipoyl]-L-lysyl-[protein] + acetyl-CoA = N(6)-[(R)-S(8)-acetyldihydrolipoyl]-L-lysyl-[protein] + CoA</text>
        <dbReference type="Rhea" id="RHEA:17017"/>
        <dbReference type="Rhea" id="RHEA-COMP:10475"/>
        <dbReference type="Rhea" id="RHEA-COMP:10478"/>
        <dbReference type="ChEBI" id="CHEBI:57287"/>
        <dbReference type="ChEBI" id="CHEBI:57288"/>
        <dbReference type="ChEBI" id="CHEBI:83100"/>
        <dbReference type="ChEBI" id="CHEBI:83111"/>
        <dbReference type="EC" id="2.3.1.12"/>
    </reaction>
</comment>